<dbReference type="Pfam" id="PF05532">
    <property type="entry name" value="CsbD"/>
    <property type="match status" value="1"/>
</dbReference>
<reference evidence="4 5" key="1">
    <citation type="submission" date="2018-04" db="EMBL/GenBank/DDBJ databases">
        <title>Genomic Encyclopedia of Type Strains, Phase IV (KMG-IV): sequencing the most valuable type-strain genomes for metagenomic binning, comparative biology and taxonomic classification.</title>
        <authorList>
            <person name="Goeker M."/>
        </authorList>
    </citation>
    <scope>NUCLEOTIDE SEQUENCE [LARGE SCALE GENOMIC DNA]</scope>
    <source>
        <strain evidence="4 5">DSM 45771</strain>
    </source>
</reference>
<feature type="compositionally biased region" description="Basic and acidic residues" evidence="2">
    <location>
        <begin position="1"/>
        <end position="19"/>
    </location>
</feature>
<keyword evidence="5" id="KW-1185">Reference proteome</keyword>
<evidence type="ECO:0000259" key="3">
    <source>
        <dbReference type="Pfam" id="PF05532"/>
    </source>
</evidence>
<feature type="compositionally biased region" description="Basic and acidic residues" evidence="2">
    <location>
        <begin position="28"/>
        <end position="43"/>
    </location>
</feature>
<evidence type="ECO:0000256" key="1">
    <source>
        <dbReference type="ARBA" id="ARBA00009129"/>
    </source>
</evidence>
<dbReference type="Proteomes" id="UP000245639">
    <property type="component" value="Unassembled WGS sequence"/>
</dbReference>
<evidence type="ECO:0000256" key="2">
    <source>
        <dbReference type="SAM" id="MobiDB-lite"/>
    </source>
</evidence>
<evidence type="ECO:0000313" key="4">
    <source>
        <dbReference type="EMBL" id="PVZ14653.1"/>
    </source>
</evidence>
<dbReference type="InterPro" id="IPR008462">
    <property type="entry name" value="CsbD"/>
</dbReference>
<dbReference type="RefSeq" id="WP_116706469.1">
    <property type="nucleotide sequence ID" value="NZ_QEKW01000001.1"/>
</dbReference>
<gene>
    <name evidence="4" type="ORF">C8D89_101520</name>
</gene>
<comment type="similarity">
    <text evidence="1">Belongs to the UPF0337 (CsbD) family.</text>
</comment>
<sequence>MADTGSEGKADEVKGKVKETAGQATGDDELKSQGKGDQAKGDVKQAGQKIKDAVTPNNK</sequence>
<dbReference type="OrthoDB" id="2143260at2"/>
<feature type="domain" description="CsbD-like" evidence="3">
    <location>
        <begin position="7"/>
        <end position="54"/>
    </location>
</feature>
<dbReference type="Gene3D" id="1.10.1470.10">
    <property type="entry name" value="YjbJ"/>
    <property type="match status" value="1"/>
</dbReference>
<dbReference type="InterPro" id="IPR036629">
    <property type="entry name" value="YjbJ_sf"/>
</dbReference>
<protein>
    <submittedName>
        <fullName evidence="4">CsbD-like protein</fullName>
    </submittedName>
</protein>
<feature type="region of interest" description="Disordered" evidence="2">
    <location>
        <begin position="1"/>
        <end position="59"/>
    </location>
</feature>
<dbReference type="EMBL" id="QEKW01000001">
    <property type="protein sequence ID" value="PVZ14653.1"/>
    <property type="molecule type" value="Genomic_DNA"/>
</dbReference>
<name>A0A2U1FR32_9PSEU</name>
<evidence type="ECO:0000313" key="5">
    <source>
        <dbReference type="Proteomes" id="UP000245639"/>
    </source>
</evidence>
<accession>A0A2U1FR32</accession>
<dbReference type="AlphaFoldDB" id="A0A2U1FR32"/>
<dbReference type="SUPFAM" id="SSF69047">
    <property type="entry name" value="Hypothetical protein YjbJ"/>
    <property type="match status" value="1"/>
</dbReference>
<proteinExistence type="inferred from homology"/>
<organism evidence="4 5">
    <name type="scientific">Actinomycetospora cinnamomea</name>
    <dbReference type="NCBI Taxonomy" id="663609"/>
    <lineage>
        <taxon>Bacteria</taxon>
        <taxon>Bacillati</taxon>
        <taxon>Actinomycetota</taxon>
        <taxon>Actinomycetes</taxon>
        <taxon>Pseudonocardiales</taxon>
        <taxon>Pseudonocardiaceae</taxon>
        <taxon>Actinomycetospora</taxon>
    </lineage>
</organism>
<comment type="caution">
    <text evidence="4">The sequence shown here is derived from an EMBL/GenBank/DDBJ whole genome shotgun (WGS) entry which is preliminary data.</text>
</comment>